<protein>
    <submittedName>
        <fullName evidence="1">Uncharacterized protein</fullName>
    </submittedName>
</protein>
<keyword evidence="2" id="KW-1185">Reference proteome</keyword>
<name>A0ABD1PHL5_9LAMI</name>
<sequence length="108" mass="12161">MVFLLCCLLPVVDEWIRFEAGVSSEGRWSVVRDGSDSKPGYILKVYIHVAFPRKLCGEVMDILQNRGVSATLTQFAVIYDARAKTGVRRTKIIDTVAKSCRVPVEWVE</sequence>
<organism evidence="1 2">
    <name type="scientific">Forsythia ovata</name>
    <dbReference type="NCBI Taxonomy" id="205694"/>
    <lineage>
        <taxon>Eukaryota</taxon>
        <taxon>Viridiplantae</taxon>
        <taxon>Streptophyta</taxon>
        <taxon>Embryophyta</taxon>
        <taxon>Tracheophyta</taxon>
        <taxon>Spermatophyta</taxon>
        <taxon>Magnoliopsida</taxon>
        <taxon>eudicotyledons</taxon>
        <taxon>Gunneridae</taxon>
        <taxon>Pentapetalae</taxon>
        <taxon>asterids</taxon>
        <taxon>lamiids</taxon>
        <taxon>Lamiales</taxon>
        <taxon>Oleaceae</taxon>
        <taxon>Forsythieae</taxon>
        <taxon>Forsythia</taxon>
    </lineage>
</organism>
<dbReference type="AlphaFoldDB" id="A0ABD1PHL5"/>
<dbReference type="Proteomes" id="UP001604277">
    <property type="component" value="Unassembled WGS sequence"/>
</dbReference>
<evidence type="ECO:0000313" key="1">
    <source>
        <dbReference type="EMBL" id="KAL2463408.1"/>
    </source>
</evidence>
<proteinExistence type="predicted"/>
<comment type="caution">
    <text evidence="1">The sequence shown here is derived from an EMBL/GenBank/DDBJ whole genome shotgun (WGS) entry which is preliminary data.</text>
</comment>
<dbReference type="EMBL" id="JBFOLJ010000019">
    <property type="protein sequence ID" value="KAL2463408.1"/>
    <property type="molecule type" value="Genomic_DNA"/>
</dbReference>
<accession>A0ABD1PHL5</accession>
<evidence type="ECO:0000313" key="2">
    <source>
        <dbReference type="Proteomes" id="UP001604277"/>
    </source>
</evidence>
<gene>
    <name evidence="1" type="ORF">Fot_53064</name>
</gene>
<reference evidence="2" key="1">
    <citation type="submission" date="2024-07" db="EMBL/GenBank/DDBJ databases">
        <title>Two chromosome-level genome assemblies of Korean endemic species Abeliophyllum distichum and Forsythia ovata (Oleaceae).</title>
        <authorList>
            <person name="Jang H."/>
        </authorList>
    </citation>
    <scope>NUCLEOTIDE SEQUENCE [LARGE SCALE GENOMIC DNA]</scope>
</reference>